<keyword evidence="5 8" id="KW-1133">Transmembrane helix</keyword>
<evidence type="ECO:0000256" key="1">
    <source>
        <dbReference type="ARBA" id="ARBA00004141"/>
    </source>
</evidence>
<dbReference type="GO" id="GO:0012505">
    <property type="term" value="C:endomembrane system"/>
    <property type="evidence" value="ECO:0007669"/>
    <property type="project" value="UniProtKB-ARBA"/>
</dbReference>
<keyword evidence="4 8" id="KW-0653">Protein transport</keyword>
<feature type="transmembrane region" description="Helical" evidence="8">
    <location>
        <begin position="35"/>
        <end position="59"/>
    </location>
</feature>
<dbReference type="InterPro" id="IPR007305">
    <property type="entry name" value="Vesicle_transpt_Got1/SFT2"/>
</dbReference>
<feature type="transmembrane region" description="Helical" evidence="8">
    <location>
        <begin position="98"/>
        <end position="116"/>
    </location>
</feature>
<proteinExistence type="inferred from homology"/>
<sequence length="157" mass="17372">MIDKFKVAVGLQEQEEKGLMGQLDEAVTLTWKQRFIGFGVCFGFGFLLTLISIPMLWTMQITKFAVLYSIGSVVSVMSTLFLMGPVKQCQRMFEEKRILATIVYIAAIAGTLAVAFTTGNAALCLIMLVIQLLALVWYCLTWVPGGQAALKSMIFRS</sequence>
<dbReference type="GO" id="GO:0016192">
    <property type="term" value="P:vesicle-mediated transport"/>
    <property type="evidence" value="ECO:0007669"/>
    <property type="project" value="InterPro"/>
</dbReference>
<comment type="subcellular location">
    <subcellularLocation>
        <location evidence="1 8">Membrane</location>
        <topology evidence="1 8">Multi-pass membrane protein</topology>
    </subcellularLocation>
</comment>
<evidence type="ECO:0000256" key="4">
    <source>
        <dbReference type="ARBA" id="ARBA00022927"/>
    </source>
</evidence>
<evidence type="ECO:0000256" key="2">
    <source>
        <dbReference type="ARBA" id="ARBA00022448"/>
    </source>
</evidence>
<protein>
    <recommendedName>
        <fullName evidence="8">Vesicle transport protein</fullName>
    </recommendedName>
</protein>
<dbReference type="PANTHER" id="PTHR23137">
    <property type="entry name" value="VESICLE TRANSPORT PROTEIN-RELATED"/>
    <property type="match status" value="1"/>
</dbReference>
<dbReference type="EMBL" id="BMAR01000021">
    <property type="protein sequence ID" value="GFR48075.1"/>
    <property type="molecule type" value="Genomic_DNA"/>
</dbReference>
<keyword evidence="2 8" id="KW-0813">Transport</keyword>
<dbReference type="GO" id="GO:0015031">
    <property type="term" value="P:protein transport"/>
    <property type="evidence" value="ECO:0007669"/>
    <property type="project" value="UniProtKB-KW"/>
</dbReference>
<evidence type="ECO:0000256" key="5">
    <source>
        <dbReference type="ARBA" id="ARBA00022989"/>
    </source>
</evidence>
<keyword evidence="3 8" id="KW-0812">Transmembrane</keyword>
<comment type="similarity">
    <text evidence="7 8">Belongs to the SFT2 family.</text>
</comment>
<evidence type="ECO:0000256" key="6">
    <source>
        <dbReference type="ARBA" id="ARBA00023136"/>
    </source>
</evidence>
<organism evidence="9 10">
    <name type="scientific">Astrephomene gubernaculifera</name>
    <dbReference type="NCBI Taxonomy" id="47775"/>
    <lineage>
        <taxon>Eukaryota</taxon>
        <taxon>Viridiplantae</taxon>
        <taxon>Chlorophyta</taxon>
        <taxon>core chlorophytes</taxon>
        <taxon>Chlorophyceae</taxon>
        <taxon>CS clade</taxon>
        <taxon>Chlamydomonadales</taxon>
        <taxon>Astrephomenaceae</taxon>
        <taxon>Astrephomene</taxon>
    </lineage>
</organism>
<evidence type="ECO:0000256" key="7">
    <source>
        <dbReference type="ARBA" id="ARBA00025800"/>
    </source>
</evidence>
<keyword evidence="6 8" id="KW-0472">Membrane</keyword>
<dbReference type="Proteomes" id="UP001054857">
    <property type="component" value="Unassembled WGS sequence"/>
</dbReference>
<dbReference type="AlphaFoldDB" id="A0AAD3DU01"/>
<accession>A0AAD3DU01</accession>
<evidence type="ECO:0000256" key="8">
    <source>
        <dbReference type="RuleBase" id="RU363111"/>
    </source>
</evidence>
<comment type="function">
    <text evidence="8">May be involved in fusion of retrograde transport vesicles derived from an endocytic compartment with the Golgi complex.</text>
</comment>
<evidence type="ECO:0000313" key="9">
    <source>
        <dbReference type="EMBL" id="GFR48075.1"/>
    </source>
</evidence>
<dbReference type="Pfam" id="PF04178">
    <property type="entry name" value="Got1"/>
    <property type="match status" value="1"/>
</dbReference>
<comment type="caution">
    <text evidence="9">The sequence shown here is derived from an EMBL/GenBank/DDBJ whole genome shotgun (WGS) entry which is preliminary data.</text>
</comment>
<dbReference type="PANTHER" id="PTHR23137:SF6">
    <property type="entry name" value="VESICLE TRANSPORT PROTEIN"/>
    <property type="match status" value="1"/>
</dbReference>
<feature type="transmembrane region" description="Helical" evidence="8">
    <location>
        <begin position="122"/>
        <end position="143"/>
    </location>
</feature>
<reference evidence="9 10" key="1">
    <citation type="journal article" date="2021" name="Sci. Rep.">
        <title>Genome sequencing of the multicellular alga Astrephomene provides insights into convergent evolution of germ-soma differentiation.</title>
        <authorList>
            <person name="Yamashita S."/>
            <person name="Yamamoto K."/>
            <person name="Matsuzaki R."/>
            <person name="Suzuki S."/>
            <person name="Yamaguchi H."/>
            <person name="Hirooka S."/>
            <person name="Minakuchi Y."/>
            <person name="Miyagishima S."/>
            <person name="Kawachi M."/>
            <person name="Toyoda A."/>
            <person name="Nozaki H."/>
        </authorList>
    </citation>
    <scope>NUCLEOTIDE SEQUENCE [LARGE SCALE GENOMIC DNA]</scope>
    <source>
        <strain evidence="9 10">NIES-4017</strain>
    </source>
</reference>
<keyword evidence="10" id="KW-1185">Reference proteome</keyword>
<evidence type="ECO:0000256" key="3">
    <source>
        <dbReference type="ARBA" id="ARBA00022692"/>
    </source>
</evidence>
<dbReference type="GO" id="GO:0016020">
    <property type="term" value="C:membrane"/>
    <property type="evidence" value="ECO:0007669"/>
    <property type="project" value="UniProtKB-SubCell"/>
</dbReference>
<feature type="transmembrane region" description="Helical" evidence="8">
    <location>
        <begin position="65"/>
        <end position="86"/>
    </location>
</feature>
<dbReference type="InterPro" id="IPR011691">
    <property type="entry name" value="Vesicle_transpt_SFT2"/>
</dbReference>
<gene>
    <name evidence="9" type="ORF">Agub_g9913</name>
</gene>
<name>A0AAD3DU01_9CHLO</name>
<dbReference type="GO" id="GO:0005737">
    <property type="term" value="C:cytoplasm"/>
    <property type="evidence" value="ECO:0007669"/>
    <property type="project" value="UniProtKB-ARBA"/>
</dbReference>
<evidence type="ECO:0000313" key="10">
    <source>
        <dbReference type="Proteomes" id="UP001054857"/>
    </source>
</evidence>